<dbReference type="GO" id="GO:0005886">
    <property type="term" value="C:plasma membrane"/>
    <property type="evidence" value="ECO:0007669"/>
    <property type="project" value="UniProtKB-SubCell"/>
</dbReference>
<keyword evidence="6 7" id="KW-0472">Membrane</keyword>
<keyword evidence="5 7" id="KW-1133">Transmembrane helix</keyword>
<dbReference type="RefSeq" id="WP_188585074.1">
    <property type="nucleotide sequence ID" value="NZ_BMGC01000003.1"/>
</dbReference>
<protein>
    <submittedName>
        <fullName evidence="8">DUF350 domain-containing protein</fullName>
    </submittedName>
</protein>
<organism evidence="8 9">
    <name type="scientific">Gordonia jinhuaensis</name>
    <dbReference type="NCBI Taxonomy" id="1517702"/>
    <lineage>
        <taxon>Bacteria</taxon>
        <taxon>Bacillati</taxon>
        <taxon>Actinomycetota</taxon>
        <taxon>Actinomycetes</taxon>
        <taxon>Mycobacteriales</taxon>
        <taxon>Gordoniaceae</taxon>
        <taxon>Gordonia</taxon>
    </lineage>
</organism>
<keyword evidence="3" id="KW-1003">Cell membrane</keyword>
<comment type="similarity">
    <text evidence="2">Belongs to the UPF0719 family.</text>
</comment>
<keyword evidence="4 7" id="KW-0812">Transmembrane</keyword>
<evidence type="ECO:0000256" key="6">
    <source>
        <dbReference type="ARBA" id="ARBA00023136"/>
    </source>
</evidence>
<evidence type="ECO:0000256" key="4">
    <source>
        <dbReference type="ARBA" id="ARBA00022692"/>
    </source>
</evidence>
<proteinExistence type="inferred from homology"/>
<dbReference type="Proteomes" id="UP000621454">
    <property type="component" value="Unassembled WGS sequence"/>
</dbReference>
<reference evidence="8" key="2">
    <citation type="submission" date="2020-09" db="EMBL/GenBank/DDBJ databases">
        <authorList>
            <person name="Sun Q."/>
            <person name="Zhou Y."/>
        </authorList>
    </citation>
    <scope>NUCLEOTIDE SEQUENCE</scope>
    <source>
        <strain evidence="8">CGMCC 1.12827</strain>
    </source>
</reference>
<dbReference type="EMBL" id="BMGC01000003">
    <property type="protein sequence ID" value="GGB20419.1"/>
    <property type="molecule type" value="Genomic_DNA"/>
</dbReference>
<evidence type="ECO:0000313" key="9">
    <source>
        <dbReference type="Proteomes" id="UP000621454"/>
    </source>
</evidence>
<evidence type="ECO:0000256" key="2">
    <source>
        <dbReference type="ARBA" id="ARBA00005779"/>
    </source>
</evidence>
<feature type="transmembrane region" description="Helical" evidence="7">
    <location>
        <begin position="53"/>
        <end position="71"/>
    </location>
</feature>
<gene>
    <name evidence="8" type="ORF">GCM10011489_05640</name>
</gene>
<dbReference type="Pfam" id="PF03994">
    <property type="entry name" value="DUF350"/>
    <property type="match status" value="1"/>
</dbReference>
<evidence type="ECO:0000313" key="8">
    <source>
        <dbReference type="EMBL" id="GGB20419.1"/>
    </source>
</evidence>
<evidence type="ECO:0000256" key="3">
    <source>
        <dbReference type="ARBA" id="ARBA00022475"/>
    </source>
</evidence>
<dbReference type="InterPro" id="IPR007140">
    <property type="entry name" value="DUF350"/>
</dbReference>
<evidence type="ECO:0000256" key="7">
    <source>
        <dbReference type="SAM" id="Phobius"/>
    </source>
</evidence>
<evidence type="ECO:0000256" key="1">
    <source>
        <dbReference type="ARBA" id="ARBA00004651"/>
    </source>
</evidence>
<name>A0A916SYR8_9ACTN</name>
<comment type="subcellular location">
    <subcellularLocation>
        <location evidence="1">Cell membrane</location>
        <topology evidence="1">Multi-pass membrane protein</topology>
    </subcellularLocation>
</comment>
<evidence type="ECO:0000256" key="5">
    <source>
        <dbReference type="ARBA" id="ARBA00022989"/>
    </source>
</evidence>
<reference evidence="8" key="1">
    <citation type="journal article" date="2014" name="Int. J. Syst. Evol. Microbiol.">
        <title>Complete genome sequence of Corynebacterium casei LMG S-19264T (=DSM 44701T), isolated from a smear-ripened cheese.</title>
        <authorList>
            <consortium name="US DOE Joint Genome Institute (JGI-PGF)"/>
            <person name="Walter F."/>
            <person name="Albersmeier A."/>
            <person name="Kalinowski J."/>
            <person name="Ruckert C."/>
        </authorList>
    </citation>
    <scope>NUCLEOTIDE SEQUENCE</scope>
    <source>
        <strain evidence="8">CGMCC 1.12827</strain>
    </source>
</reference>
<feature type="transmembrane region" description="Helical" evidence="7">
    <location>
        <begin position="83"/>
        <end position="101"/>
    </location>
</feature>
<feature type="transmembrane region" description="Helical" evidence="7">
    <location>
        <begin position="121"/>
        <end position="140"/>
    </location>
</feature>
<keyword evidence="9" id="KW-1185">Reference proteome</keyword>
<sequence length="141" mass="15093">MLETMRHNMADIAGYGAVGVLLMIIGFCVVDLITPGNLRHQVWVERNRNATVLVASATAEVALIVIGAINARSGVLWEGIVETLVYTVIGLAILAISFFLIDILTPGDLGEMMVDEQWHPAVWVIAVVNIGTGLILATAVN</sequence>
<accession>A0A916SYR8</accession>
<comment type="caution">
    <text evidence="8">The sequence shown here is derived from an EMBL/GenBank/DDBJ whole genome shotgun (WGS) entry which is preliminary data.</text>
</comment>
<dbReference type="AlphaFoldDB" id="A0A916SYR8"/>
<feature type="transmembrane region" description="Helical" evidence="7">
    <location>
        <begin position="12"/>
        <end position="33"/>
    </location>
</feature>